<feature type="chain" id="PRO_5043706333" evidence="3">
    <location>
        <begin position="27"/>
        <end position="213"/>
    </location>
</feature>
<dbReference type="RefSeq" id="WP_366180110.1">
    <property type="nucleotide sequence ID" value="NZ_CP159989.1"/>
</dbReference>
<comment type="similarity">
    <text evidence="1">Belongs to the UPF0423 family.</text>
</comment>
<evidence type="ECO:0000313" key="4">
    <source>
        <dbReference type="EMBL" id="XCP81856.1"/>
    </source>
</evidence>
<dbReference type="AlphaFoldDB" id="A0AAU8N007"/>
<organism evidence="4">
    <name type="scientific">Actinomyces timonensis</name>
    <dbReference type="NCBI Taxonomy" id="1288391"/>
    <lineage>
        <taxon>Bacteria</taxon>
        <taxon>Bacillati</taxon>
        <taxon>Actinomycetota</taxon>
        <taxon>Actinomycetes</taxon>
        <taxon>Actinomycetales</taxon>
        <taxon>Actinomycetaceae</taxon>
        <taxon>Actinomyces</taxon>
    </lineage>
</organism>
<dbReference type="PROSITE" id="PS51257">
    <property type="entry name" value="PROKAR_LIPOPROTEIN"/>
    <property type="match status" value="1"/>
</dbReference>
<keyword evidence="2 3" id="KW-0732">Signal</keyword>
<protein>
    <submittedName>
        <fullName evidence="4">Iron transporter</fullName>
    </submittedName>
</protein>
<accession>A0AAU8N007</accession>
<gene>
    <name evidence="4" type="ORF">ABXS69_07595</name>
</gene>
<dbReference type="EMBL" id="CP159989">
    <property type="protein sequence ID" value="XCP81856.1"/>
    <property type="molecule type" value="Genomic_DNA"/>
</dbReference>
<dbReference type="InterPro" id="IPR018470">
    <property type="entry name" value="Metal-bd_Tp34-typ"/>
</dbReference>
<name>A0AAU8N007_9ACTO</name>
<evidence type="ECO:0000256" key="2">
    <source>
        <dbReference type="ARBA" id="ARBA00022729"/>
    </source>
</evidence>
<reference evidence="4" key="1">
    <citation type="submission" date="2024-05" db="EMBL/GenBank/DDBJ databases">
        <title>Draft genome assemblies of 36 bacteria isolated from hibernating arctic ground squirrels.</title>
        <authorList>
            <person name="McKee H."/>
            <person name="Mullen L."/>
            <person name="Drown D.M."/>
            <person name="Duddleston K.N."/>
        </authorList>
    </citation>
    <scope>NUCLEOTIDE SEQUENCE</scope>
    <source>
        <strain evidence="4">AR004</strain>
    </source>
</reference>
<dbReference type="PROSITE" id="PS51318">
    <property type="entry name" value="TAT"/>
    <property type="match status" value="1"/>
</dbReference>
<sequence length="213" mass="22137">MRTTLALTRRGAITVAATLSMAGALAACGSNKDGASSASTAAADGEAADSGAGFEEYPVGSDQQIENQANVAVVYFQPVDMKPAGMALEAAKASFHLEADISALKSNTLGYGSGDFIPGLTVDYEITDKATGAVANNGQAKGTFMQMNASDGPHYGGNIALPDAGQYVLKLTVHSPAENGWVLHSDPETGVKGDFWTAPAELTWDWDYTPVEW</sequence>
<evidence type="ECO:0000256" key="3">
    <source>
        <dbReference type="SAM" id="SignalP"/>
    </source>
</evidence>
<dbReference type="Gene3D" id="2.60.40.2480">
    <property type="entry name" value="Periplasmic metal-binding protein Tp34-type"/>
    <property type="match status" value="1"/>
</dbReference>
<dbReference type="InterPro" id="IPR038482">
    <property type="entry name" value="Tp34-type_sf"/>
</dbReference>
<proteinExistence type="inferred from homology"/>
<dbReference type="Pfam" id="PF10634">
    <property type="entry name" value="Iron_transport"/>
    <property type="match status" value="1"/>
</dbReference>
<evidence type="ECO:0000256" key="1">
    <source>
        <dbReference type="ARBA" id="ARBA00010013"/>
    </source>
</evidence>
<dbReference type="PIRSF" id="PIRSF017018">
    <property type="entry name" value="Tp34"/>
    <property type="match status" value="1"/>
</dbReference>
<dbReference type="InterPro" id="IPR006311">
    <property type="entry name" value="TAT_signal"/>
</dbReference>
<feature type="signal peptide" evidence="3">
    <location>
        <begin position="1"/>
        <end position="26"/>
    </location>
</feature>